<reference evidence="1" key="2">
    <citation type="journal article" date="2015" name="Fish Shellfish Immunol.">
        <title>Early steps in the European eel (Anguilla anguilla)-Vibrio vulnificus interaction in the gills: Role of the RtxA13 toxin.</title>
        <authorList>
            <person name="Callol A."/>
            <person name="Pajuelo D."/>
            <person name="Ebbesson L."/>
            <person name="Teles M."/>
            <person name="MacKenzie S."/>
            <person name="Amaro C."/>
        </authorList>
    </citation>
    <scope>NUCLEOTIDE SEQUENCE</scope>
</reference>
<reference evidence="1" key="1">
    <citation type="submission" date="2014-11" db="EMBL/GenBank/DDBJ databases">
        <authorList>
            <person name="Amaro Gonzalez C."/>
        </authorList>
    </citation>
    <scope>NUCLEOTIDE SEQUENCE</scope>
</reference>
<organism evidence="1">
    <name type="scientific">Anguilla anguilla</name>
    <name type="common">European freshwater eel</name>
    <name type="synonym">Muraena anguilla</name>
    <dbReference type="NCBI Taxonomy" id="7936"/>
    <lineage>
        <taxon>Eukaryota</taxon>
        <taxon>Metazoa</taxon>
        <taxon>Chordata</taxon>
        <taxon>Craniata</taxon>
        <taxon>Vertebrata</taxon>
        <taxon>Euteleostomi</taxon>
        <taxon>Actinopterygii</taxon>
        <taxon>Neopterygii</taxon>
        <taxon>Teleostei</taxon>
        <taxon>Anguilliformes</taxon>
        <taxon>Anguillidae</taxon>
        <taxon>Anguilla</taxon>
    </lineage>
</organism>
<proteinExistence type="predicted"/>
<evidence type="ECO:0000313" key="1">
    <source>
        <dbReference type="EMBL" id="JAH70393.1"/>
    </source>
</evidence>
<name>A0A0E9UZJ2_ANGAN</name>
<protein>
    <submittedName>
        <fullName evidence="1">Uncharacterized protein</fullName>
    </submittedName>
</protein>
<dbReference type="EMBL" id="GBXM01038184">
    <property type="protein sequence ID" value="JAH70393.1"/>
    <property type="molecule type" value="Transcribed_RNA"/>
</dbReference>
<sequence length="14" mass="1743">MVRSPLKERSRVER</sequence>
<accession>A0A0E9UZJ2</accession>